<accession>A0A8D8YSY8</accession>
<reference evidence="3" key="1">
    <citation type="submission" date="2021-05" db="EMBL/GenBank/DDBJ databases">
        <authorList>
            <person name="Alioto T."/>
            <person name="Alioto T."/>
            <person name="Gomez Garrido J."/>
        </authorList>
    </citation>
    <scope>NUCLEOTIDE SEQUENCE</scope>
</reference>
<keyword evidence="2" id="KW-0732">Signal</keyword>
<proteinExistence type="predicted"/>
<sequence length="233" mass="26259">MGYSRHSVFFVVLVFGPICMFAECDQPSSNCTDDSATSIENENFCYNTNLNQNVKRETPKLSEKDIATPSFPLNQKITDYEKFLELVSPKKQLMCPAQYQAPPQLKMSKMDINFSVSNSSREKLSSLLKTRLPHFEIENILKKVSQTSLESILLAMMGKNQKGAANENVPGSFPPKKKPKNENDDESKSKKISVNFSATEAALEKISLFLKKSFPNLKSADIPNRKVNFRFSV</sequence>
<feature type="compositionally biased region" description="Basic and acidic residues" evidence="1">
    <location>
        <begin position="180"/>
        <end position="189"/>
    </location>
</feature>
<feature type="chain" id="PRO_5035639214" evidence="2">
    <location>
        <begin position="25"/>
        <end position="233"/>
    </location>
</feature>
<organism evidence="3">
    <name type="scientific">Cacopsylla melanoneura</name>
    <dbReference type="NCBI Taxonomy" id="428564"/>
    <lineage>
        <taxon>Eukaryota</taxon>
        <taxon>Metazoa</taxon>
        <taxon>Ecdysozoa</taxon>
        <taxon>Arthropoda</taxon>
        <taxon>Hexapoda</taxon>
        <taxon>Insecta</taxon>
        <taxon>Pterygota</taxon>
        <taxon>Neoptera</taxon>
        <taxon>Paraneoptera</taxon>
        <taxon>Hemiptera</taxon>
        <taxon>Sternorrhyncha</taxon>
        <taxon>Psylloidea</taxon>
        <taxon>Psyllidae</taxon>
        <taxon>Psyllinae</taxon>
        <taxon>Cacopsylla</taxon>
    </lineage>
</organism>
<evidence type="ECO:0000256" key="2">
    <source>
        <dbReference type="SAM" id="SignalP"/>
    </source>
</evidence>
<protein>
    <submittedName>
        <fullName evidence="3">Uncharacterized protein</fullName>
    </submittedName>
</protein>
<evidence type="ECO:0000313" key="3">
    <source>
        <dbReference type="EMBL" id="CAG6733866.1"/>
    </source>
</evidence>
<dbReference type="EMBL" id="HBUF01391015">
    <property type="protein sequence ID" value="CAG6733866.1"/>
    <property type="molecule type" value="Transcribed_RNA"/>
</dbReference>
<evidence type="ECO:0000256" key="1">
    <source>
        <dbReference type="SAM" id="MobiDB-lite"/>
    </source>
</evidence>
<feature type="region of interest" description="Disordered" evidence="1">
    <location>
        <begin position="163"/>
        <end position="189"/>
    </location>
</feature>
<name>A0A8D8YSY8_9HEMI</name>
<feature type="signal peptide" evidence="2">
    <location>
        <begin position="1"/>
        <end position="24"/>
    </location>
</feature>
<dbReference type="EMBL" id="HBUF01565743">
    <property type="protein sequence ID" value="CAG6764429.1"/>
    <property type="molecule type" value="Transcribed_RNA"/>
</dbReference>
<dbReference type="AlphaFoldDB" id="A0A8D8YSY8"/>